<dbReference type="Proteomes" id="UP000826513">
    <property type="component" value="Chromosome 1"/>
</dbReference>
<evidence type="ECO:0000313" key="3">
    <source>
        <dbReference type="EMBL" id="QYA08285.1"/>
    </source>
</evidence>
<name>A0A4D7DR29_9HYPH</name>
<dbReference type="EMBL" id="CP072167">
    <property type="protein sequence ID" value="QYA08285.1"/>
    <property type="molecule type" value="Genomic_DNA"/>
</dbReference>
<protein>
    <recommendedName>
        <fullName evidence="6">Lipoprotein</fullName>
    </recommendedName>
</protein>
<dbReference type="OrthoDB" id="8301226at2"/>
<sequence>MGKIIVGSALLVSTLMISGCQTWHSPYRGTQWRMDQVMDGDPFREGDGNRGGDSGNIYIRR</sequence>
<dbReference type="PROSITE" id="PS51257">
    <property type="entry name" value="PROKAR_LIPOPROTEIN"/>
    <property type="match status" value="1"/>
</dbReference>
<organism evidence="2 4">
    <name type="scientific">Agrobacterium larrymoorei</name>
    <dbReference type="NCBI Taxonomy" id="160699"/>
    <lineage>
        <taxon>Bacteria</taxon>
        <taxon>Pseudomonadati</taxon>
        <taxon>Pseudomonadota</taxon>
        <taxon>Alphaproteobacteria</taxon>
        <taxon>Hyphomicrobiales</taxon>
        <taxon>Rhizobiaceae</taxon>
        <taxon>Rhizobium/Agrobacterium group</taxon>
        <taxon>Agrobacterium</taxon>
    </lineage>
</organism>
<evidence type="ECO:0000313" key="2">
    <source>
        <dbReference type="EMBL" id="QCI98828.1"/>
    </source>
</evidence>
<dbReference type="KEGG" id="alf:CFBP5473_13545"/>
<evidence type="ECO:0000313" key="4">
    <source>
        <dbReference type="Proteomes" id="UP000298545"/>
    </source>
</evidence>
<gene>
    <name evidence="2" type="ORF">CFBP5473_13545</name>
    <name evidence="3" type="ORF">J5285_06190</name>
</gene>
<keyword evidence="5" id="KW-1185">Reference proteome</keyword>
<dbReference type="AlphaFoldDB" id="A0A4D7DR29"/>
<dbReference type="EMBL" id="CP039691">
    <property type="protein sequence ID" value="QCI98828.1"/>
    <property type="molecule type" value="Genomic_DNA"/>
</dbReference>
<dbReference type="RefSeq" id="WP_084631806.1">
    <property type="nucleotide sequence ID" value="NZ_CP039691.1"/>
</dbReference>
<evidence type="ECO:0008006" key="6">
    <source>
        <dbReference type="Google" id="ProtNLM"/>
    </source>
</evidence>
<proteinExistence type="predicted"/>
<evidence type="ECO:0000313" key="5">
    <source>
        <dbReference type="Proteomes" id="UP000826513"/>
    </source>
</evidence>
<reference evidence="3 5" key="2">
    <citation type="submission" date="2021-03" db="EMBL/GenBank/DDBJ databases">
        <title>Rapid diversification of plasmids in a genus of pathogenic and nitrogen fixing bacteria.</title>
        <authorList>
            <person name="Weisberg A.J."/>
            <person name="Miller M."/>
            <person name="Ream W."/>
            <person name="Grunwald N.J."/>
            <person name="Chang J.H."/>
        </authorList>
    </citation>
    <scope>NUCLEOTIDE SEQUENCE [LARGE SCALE GENOMIC DNA]</scope>
    <source>
        <strain evidence="3 5">AF3.44</strain>
    </source>
</reference>
<reference evidence="2 4" key="1">
    <citation type="submission" date="2019-04" db="EMBL/GenBank/DDBJ databases">
        <title>Complete genome sequence of Agrobacterium larrymoorei CFBP5473.</title>
        <authorList>
            <person name="Haryono M."/>
            <person name="Chou L."/>
            <person name="Lin Y.-C."/>
            <person name="Lai E.-M."/>
            <person name="Kuo C.-H."/>
        </authorList>
    </citation>
    <scope>NUCLEOTIDE SEQUENCE [LARGE SCALE GENOMIC DNA]</scope>
    <source>
        <strain evidence="2 4">CFBP5473</strain>
    </source>
</reference>
<accession>A0A4D7DR29</accession>
<dbReference type="Proteomes" id="UP000298545">
    <property type="component" value="Chromosome circular"/>
</dbReference>
<feature type="region of interest" description="Disordered" evidence="1">
    <location>
        <begin position="38"/>
        <end position="61"/>
    </location>
</feature>
<feature type="compositionally biased region" description="Basic and acidic residues" evidence="1">
    <location>
        <begin position="41"/>
        <end position="50"/>
    </location>
</feature>
<evidence type="ECO:0000256" key="1">
    <source>
        <dbReference type="SAM" id="MobiDB-lite"/>
    </source>
</evidence>